<keyword evidence="5 7" id="KW-0234">DNA repair</keyword>
<comment type="similarity">
    <text evidence="1 7">Belongs to the RecO family.</text>
</comment>
<keyword evidence="4 7" id="KW-0233">DNA recombination</keyword>
<dbReference type="PANTHER" id="PTHR33991">
    <property type="entry name" value="DNA REPAIR PROTEIN RECO"/>
    <property type="match status" value="1"/>
</dbReference>
<evidence type="ECO:0000256" key="5">
    <source>
        <dbReference type="ARBA" id="ARBA00023204"/>
    </source>
</evidence>
<dbReference type="Pfam" id="PF02565">
    <property type="entry name" value="RecO_C"/>
    <property type="match status" value="1"/>
</dbReference>
<dbReference type="InterPro" id="IPR037278">
    <property type="entry name" value="ARFGAP/RecO"/>
</dbReference>
<dbReference type="PANTHER" id="PTHR33991:SF1">
    <property type="entry name" value="DNA REPAIR PROTEIN RECO"/>
    <property type="match status" value="1"/>
</dbReference>
<dbReference type="RefSeq" id="WP_307283831.1">
    <property type="nucleotide sequence ID" value="NZ_JAUSZT010000003.1"/>
</dbReference>
<evidence type="ECO:0000313" key="9">
    <source>
        <dbReference type="EMBL" id="MDQ0998616.1"/>
    </source>
</evidence>
<gene>
    <name evidence="7" type="primary">recO</name>
    <name evidence="9" type="ORF">QFZ34_003798</name>
</gene>
<reference evidence="9 10" key="1">
    <citation type="submission" date="2023-07" db="EMBL/GenBank/DDBJ databases">
        <title>Comparative genomics of wheat-associated soil bacteria to identify genetic determinants of phenazine resistance.</title>
        <authorList>
            <person name="Mouncey N."/>
        </authorList>
    </citation>
    <scope>NUCLEOTIDE SEQUENCE [LARGE SCALE GENOMIC DNA]</scope>
    <source>
        <strain evidence="9 10">W4I11</strain>
    </source>
</reference>
<evidence type="ECO:0000256" key="2">
    <source>
        <dbReference type="ARBA" id="ARBA00021310"/>
    </source>
</evidence>
<dbReference type="SUPFAM" id="SSF57863">
    <property type="entry name" value="ArfGap/RecO-like zinc finger"/>
    <property type="match status" value="1"/>
</dbReference>
<dbReference type="Gene3D" id="2.40.50.140">
    <property type="entry name" value="Nucleic acid-binding proteins"/>
    <property type="match status" value="1"/>
</dbReference>
<dbReference type="SUPFAM" id="SSF50249">
    <property type="entry name" value="Nucleic acid-binding proteins"/>
    <property type="match status" value="1"/>
</dbReference>
<dbReference type="Gene3D" id="1.20.1440.120">
    <property type="entry name" value="Recombination protein O, C-terminal domain"/>
    <property type="match status" value="1"/>
</dbReference>
<evidence type="ECO:0000256" key="3">
    <source>
        <dbReference type="ARBA" id="ARBA00022763"/>
    </source>
</evidence>
<dbReference type="InterPro" id="IPR042242">
    <property type="entry name" value="RecO_C"/>
</dbReference>
<dbReference type="NCBIfam" id="TIGR00613">
    <property type="entry name" value="reco"/>
    <property type="match status" value="1"/>
</dbReference>
<keyword evidence="3 7" id="KW-0227">DNA damage</keyword>
<evidence type="ECO:0000256" key="4">
    <source>
        <dbReference type="ARBA" id="ARBA00023172"/>
    </source>
</evidence>
<keyword evidence="10" id="KW-1185">Reference proteome</keyword>
<protein>
    <recommendedName>
        <fullName evidence="2 7">DNA repair protein RecO</fullName>
    </recommendedName>
    <alternativeName>
        <fullName evidence="6 7">Recombination protein O</fullName>
    </alternativeName>
</protein>
<evidence type="ECO:0000313" key="10">
    <source>
        <dbReference type="Proteomes" id="UP001237780"/>
    </source>
</evidence>
<evidence type="ECO:0000259" key="8">
    <source>
        <dbReference type="Pfam" id="PF11967"/>
    </source>
</evidence>
<dbReference type="EMBL" id="JAUSZT010000003">
    <property type="protein sequence ID" value="MDQ0998616.1"/>
    <property type="molecule type" value="Genomic_DNA"/>
</dbReference>
<comment type="function">
    <text evidence="7">Involved in DNA repair and RecF pathway recombination.</text>
</comment>
<sequence length="260" mass="29140">MEWRDEGIILGTRRHGETSAILELMTRDHGRHLGLVRGGRSRRMQPLLQAGNRVDVIWRARMDEHLGMMQVEPVSFSAARLIEQPVALYGLQLAASHLRLLPERDPHRNLFEILAVILEHCEDTMIAGELLLRFEVLMLEELGFGLDLKSCAATGVASDLTYVSPKSGRAVSRDAGAPWADKLLVMPPFMVNSSVRAMSMAEISDAFRLTSFFFMRHVWEPRAQKPPEARDGFLNAIARSLKNSEGHVVSAEERPVPHGE</sequence>
<dbReference type="Proteomes" id="UP001237780">
    <property type="component" value="Unassembled WGS sequence"/>
</dbReference>
<feature type="domain" description="DNA replication/recombination mediator RecO N-terminal" evidence="8">
    <location>
        <begin position="1"/>
        <end position="72"/>
    </location>
</feature>
<proteinExistence type="inferred from homology"/>
<name>A0ABU0SDR5_9HYPH</name>
<dbReference type="HAMAP" id="MF_00201">
    <property type="entry name" value="RecO"/>
    <property type="match status" value="1"/>
</dbReference>
<dbReference type="InterPro" id="IPR003717">
    <property type="entry name" value="RecO"/>
</dbReference>
<dbReference type="Pfam" id="PF11967">
    <property type="entry name" value="RecO_N"/>
    <property type="match status" value="1"/>
</dbReference>
<organism evidence="9 10">
    <name type="scientific">Phyllobacterium ifriqiyense</name>
    <dbReference type="NCBI Taxonomy" id="314238"/>
    <lineage>
        <taxon>Bacteria</taxon>
        <taxon>Pseudomonadati</taxon>
        <taxon>Pseudomonadota</taxon>
        <taxon>Alphaproteobacteria</taxon>
        <taxon>Hyphomicrobiales</taxon>
        <taxon>Phyllobacteriaceae</taxon>
        <taxon>Phyllobacterium</taxon>
    </lineage>
</organism>
<accession>A0ABU0SDR5</accession>
<evidence type="ECO:0000256" key="1">
    <source>
        <dbReference type="ARBA" id="ARBA00007452"/>
    </source>
</evidence>
<evidence type="ECO:0000256" key="7">
    <source>
        <dbReference type="HAMAP-Rule" id="MF_00201"/>
    </source>
</evidence>
<evidence type="ECO:0000256" key="6">
    <source>
        <dbReference type="ARBA" id="ARBA00033409"/>
    </source>
</evidence>
<comment type="caution">
    <text evidence="9">The sequence shown here is derived from an EMBL/GenBank/DDBJ whole genome shotgun (WGS) entry which is preliminary data.</text>
</comment>
<dbReference type="InterPro" id="IPR022572">
    <property type="entry name" value="DNA_rep/recomb_RecO_N"/>
</dbReference>
<dbReference type="InterPro" id="IPR012340">
    <property type="entry name" value="NA-bd_OB-fold"/>
</dbReference>